<dbReference type="OrthoDB" id="6366112at2"/>
<evidence type="ECO:0000259" key="2">
    <source>
        <dbReference type="Pfam" id="PF07589"/>
    </source>
</evidence>
<dbReference type="InterPro" id="IPR047995">
    <property type="entry name" value="Choice_anch_K"/>
</dbReference>
<evidence type="ECO:0000313" key="4">
    <source>
        <dbReference type="Proteomes" id="UP000177445"/>
    </source>
</evidence>
<proteinExistence type="predicted"/>
<protein>
    <recommendedName>
        <fullName evidence="2">Ice-binding protein C-terminal domain-containing protein</fullName>
    </recommendedName>
</protein>
<dbReference type="STRING" id="1874317.BKP64_16485"/>
<sequence length="223" mass="23109">MNAIKTLTAAALAAAVSLPVSAAVINVNTVGGIWNNVVGGANVSGIGTNEIRWGITSGQQSGYRFDGNAPVNNLDINDIFTVGDITHFNYPIGSGSGITQAQLNISVNLDIDGNPATNGGPFTFTFLHNETPNTGGGNCCNDIVNFQNLVTSDTFVIDGTLYTMELIGFLQNGNPTTSFSTIEGQANTAQLRARFTAAVPEPGTLALLGLGLAGLGFSRRKKA</sequence>
<dbReference type="NCBIfam" id="NF038131">
    <property type="entry name" value="choice_anch_K"/>
    <property type="match status" value="1"/>
</dbReference>
<accession>A0A1D9GPW6</accession>
<dbReference type="Proteomes" id="UP000177445">
    <property type="component" value="Chromosome"/>
</dbReference>
<keyword evidence="1" id="KW-0732">Signal</keyword>
<evidence type="ECO:0000313" key="3">
    <source>
        <dbReference type="EMBL" id="AOY89639.1"/>
    </source>
</evidence>
<dbReference type="InterPro" id="IPR013424">
    <property type="entry name" value="Ice-binding_C"/>
</dbReference>
<keyword evidence="4" id="KW-1185">Reference proteome</keyword>
<dbReference type="EMBL" id="CP017715">
    <property type="protein sequence ID" value="AOY89639.1"/>
    <property type="molecule type" value="Genomic_DNA"/>
</dbReference>
<dbReference type="NCBIfam" id="TIGR02595">
    <property type="entry name" value="PEP_CTERM"/>
    <property type="match status" value="1"/>
</dbReference>
<feature type="chain" id="PRO_5009442147" description="Ice-binding protein C-terminal domain-containing protein" evidence="1">
    <location>
        <begin position="23"/>
        <end position="223"/>
    </location>
</feature>
<evidence type="ECO:0000256" key="1">
    <source>
        <dbReference type="SAM" id="SignalP"/>
    </source>
</evidence>
<dbReference type="Pfam" id="PF07589">
    <property type="entry name" value="PEP-CTERM"/>
    <property type="match status" value="1"/>
</dbReference>
<dbReference type="RefSeq" id="WP_070972590.1">
    <property type="nucleotide sequence ID" value="NZ_CP017715.1"/>
</dbReference>
<dbReference type="NCBIfam" id="NF038125">
    <property type="entry name" value="PEP_CTERM_THxN"/>
    <property type="match status" value="1"/>
</dbReference>
<feature type="signal peptide" evidence="1">
    <location>
        <begin position="1"/>
        <end position="22"/>
    </location>
</feature>
<dbReference type="KEGG" id="msq:BKP64_16485"/>
<gene>
    <name evidence="3" type="ORF">BKP64_16485</name>
</gene>
<name>A0A1D9GPW6_9GAMM</name>
<feature type="domain" description="Ice-binding protein C-terminal" evidence="2">
    <location>
        <begin position="198"/>
        <end position="220"/>
    </location>
</feature>
<reference evidence="3 4" key="1">
    <citation type="submission" date="2016-10" db="EMBL/GenBank/DDBJ databases">
        <title>Marinobacter salinus sp. nov., a moderately halophilic bacterium isolated from a tidal flat environment.</title>
        <authorList>
            <person name="Park S.-J."/>
        </authorList>
    </citation>
    <scope>NUCLEOTIDE SEQUENCE [LARGE SCALE GENOMIC DNA]</scope>
    <source>
        <strain evidence="3 4">Hb8</strain>
    </source>
</reference>
<dbReference type="AlphaFoldDB" id="A0A1D9GPW6"/>
<organism evidence="3 4">
    <name type="scientific">Marinobacter salinus</name>
    <dbReference type="NCBI Taxonomy" id="1874317"/>
    <lineage>
        <taxon>Bacteria</taxon>
        <taxon>Pseudomonadati</taxon>
        <taxon>Pseudomonadota</taxon>
        <taxon>Gammaproteobacteria</taxon>
        <taxon>Pseudomonadales</taxon>
        <taxon>Marinobacteraceae</taxon>
        <taxon>Marinobacter</taxon>
    </lineage>
</organism>